<keyword evidence="1" id="KW-0812">Transmembrane</keyword>
<dbReference type="PANTHER" id="PTHR34580">
    <property type="match status" value="1"/>
</dbReference>
<dbReference type="InterPro" id="IPR013196">
    <property type="entry name" value="HTH_11"/>
</dbReference>
<evidence type="ECO:0000313" key="6">
    <source>
        <dbReference type="Proteomes" id="UP000184082"/>
    </source>
</evidence>
<dbReference type="GO" id="GO:0003677">
    <property type="term" value="F:DNA binding"/>
    <property type="evidence" value="ECO:0007669"/>
    <property type="project" value="UniProtKB-KW"/>
</dbReference>
<dbReference type="RefSeq" id="WP_242945094.1">
    <property type="nucleotide sequence ID" value="NZ_FRAJ01000030.1"/>
</dbReference>
<evidence type="ECO:0000313" key="5">
    <source>
        <dbReference type="EMBL" id="SHK58531.1"/>
    </source>
</evidence>
<dbReference type="EMBL" id="FRAJ01000030">
    <property type="protein sequence ID" value="SHK58531.1"/>
    <property type="molecule type" value="Genomic_DNA"/>
</dbReference>
<feature type="domain" description="WCX" evidence="4">
    <location>
        <begin position="255"/>
        <end position="331"/>
    </location>
</feature>
<sequence length="336" mass="39228">MIIEEKNNYSFLNFIGVVVVMSKVGNALKMLIILQSRGKMKVCDLARELEVDERQIRRYKDDLLQAGIYIKSETGKYGGYSIEDNNYLLGLNLTNEEYMSLLMANEELKKMGHLALKDYSLAIDKINIVHKRENLNLLGNCNYMVKSARANVNFEVERKKLVDIHAAMLTRNKVRIKYTSLTSGETERVVRPYATFQYKGDMYFIGFCERKNGILEFKLCRIKEYSILEEKFEMDNSFSLEDYMANCFGIFKDEEINVKLKIYHPMSQIVKEKIWVDNQKIIENEEDNSIIFEATMKGLKEIKSWILSMGSSVKVLKPQKLIEEIKNEIDKIKELY</sequence>
<accession>A0A1M6TNK2</accession>
<evidence type="ECO:0000259" key="2">
    <source>
        <dbReference type="Pfam" id="PF08279"/>
    </source>
</evidence>
<dbReference type="Pfam" id="PF13280">
    <property type="entry name" value="WYL"/>
    <property type="match status" value="1"/>
</dbReference>
<dbReference type="Pfam" id="PF25583">
    <property type="entry name" value="WCX"/>
    <property type="match status" value="1"/>
</dbReference>
<keyword evidence="1" id="KW-1133">Transmembrane helix</keyword>
<evidence type="ECO:0000256" key="1">
    <source>
        <dbReference type="SAM" id="Phobius"/>
    </source>
</evidence>
<protein>
    <submittedName>
        <fullName evidence="5">Predicted DNA-binding transcriptional regulator YafY, contains an HTH and WYL domains</fullName>
    </submittedName>
</protein>
<gene>
    <name evidence="5" type="ORF">SAMN02745883_02398</name>
</gene>
<keyword evidence="5" id="KW-0238">DNA-binding</keyword>
<dbReference type="PANTHER" id="PTHR34580:SF1">
    <property type="entry name" value="PROTEIN PAFC"/>
    <property type="match status" value="1"/>
</dbReference>
<reference evidence="5 6" key="1">
    <citation type="submission" date="2016-11" db="EMBL/GenBank/DDBJ databases">
        <authorList>
            <person name="Jaros S."/>
            <person name="Januszkiewicz K."/>
            <person name="Wedrychowicz H."/>
        </authorList>
    </citation>
    <scope>NUCLEOTIDE SEQUENCE [LARGE SCALE GENOMIC DNA]</scope>
    <source>
        <strain evidence="5 6">DSM 14501</strain>
    </source>
</reference>
<dbReference type="Proteomes" id="UP000184082">
    <property type="component" value="Unassembled WGS sequence"/>
</dbReference>
<organism evidence="5 6">
    <name type="scientific">Caminicella sporogenes DSM 14501</name>
    <dbReference type="NCBI Taxonomy" id="1121266"/>
    <lineage>
        <taxon>Bacteria</taxon>
        <taxon>Bacillati</taxon>
        <taxon>Bacillota</taxon>
        <taxon>Clostridia</taxon>
        <taxon>Peptostreptococcales</taxon>
        <taxon>Caminicellaceae</taxon>
        <taxon>Caminicella</taxon>
    </lineage>
</organism>
<feature type="transmembrane region" description="Helical" evidence="1">
    <location>
        <begin position="12"/>
        <end position="32"/>
    </location>
</feature>
<evidence type="ECO:0000259" key="3">
    <source>
        <dbReference type="Pfam" id="PF13280"/>
    </source>
</evidence>
<name>A0A1M6TNK2_9FIRM</name>
<proteinExistence type="predicted"/>
<dbReference type="AlphaFoldDB" id="A0A1M6TNK2"/>
<keyword evidence="6" id="KW-1185">Reference proteome</keyword>
<dbReference type="InterPro" id="IPR026881">
    <property type="entry name" value="WYL_dom"/>
</dbReference>
<dbReference type="InterPro" id="IPR057727">
    <property type="entry name" value="WCX_dom"/>
</dbReference>
<keyword evidence="1" id="KW-0472">Membrane</keyword>
<feature type="domain" description="Helix-turn-helix type 11" evidence="2">
    <location>
        <begin position="28"/>
        <end position="80"/>
    </location>
</feature>
<feature type="domain" description="WYL" evidence="3">
    <location>
        <begin position="161"/>
        <end position="225"/>
    </location>
</feature>
<evidence type="ECO:0000259" key="4">
    <source>
        <dbReference type="Pfam" id="PF25583"/>
    </source>
</evidence>
<dbReference type="PROSITE" id="PS52050">
    <property type="entry name" value="WYL"/>
    <property type="match status" value="1"/>
</dbReference>
<dbReference type="InterPro" id="IPR051534">
    <property type="entry name" value="CBASS_pafABC_assoc_protein"/>
</dbReference>
<dbReference type="STRING" id="1121266.SAMN02745883_02398"/>
<dbReference type="Pfam" id="PF08279">
    <property type="entry name" value="HTH_11"/>
    <property type="match status" value="1"/>
</dbReference>